<dbReference type="Proteomes" id="UP000309133">
    <property type="component" value="Unassembled WGS sequence"/>
</dbReference>
<evidence type="ECO:0000313" key="2">
    <source>
        <dbReference type="Proteomes" id="UP000309133"/>
    </source>
</evidence>
<evidence type="ECO:0008006" key="3">
    <source>
        <dbReference type="Google" id="ProtNLM"/>
    </source>
</evidence>
<organism evidence="1 2">
    <name type="scientific">Naasia lichenicola</name>
    <dbReference type="NCBI Taxonomy" id="2565933"/>
    <lineage>
        <taxon>Bacteria</taxon>
        <taxon>Bacillati</taxon>
        <taxon>Actinomycetota</taxon>
        <taxon>Actinomycetes</taxon>
        <taxon>Micrococcales</taxon>
        <taxon>Microbacteriaceae</taxon>
        <taxon>Naasia</taxon>
    </lineage>
</organism>
<gene>
    <name evidence="1" type="ORF">E6C64_00645</name>
</gene>
<reference evidence="1 2" key="1">
    <citation type="submission" date="2019-04" db="EMBL/GenBank/DDBJ databases">
        <authorList>
            <person name="Jiang L."/>
        </authorList>
    </citation>
    <scope>NUCLEOTIDE SEQUENCE [LARGE SCALE GENOMIC DNA]</scope>
    <source>
        <strain evidence="1 2">YIM 131853</strain>
    </source>
</reference>
<name>A0A4S4FTK9_9MICO</name>
<dbReference type="RefSeq" id="WP_136425697.1">
    <property type="nucleotide sequence ID" value="NZ_SSSM01000001.1"/>
</dbReference>
<dbReference type="EMBL" id="SSSM01000001">
    <property type="protein sequence ID" value="THG32916.1"/>
    <property type="molecule type" value="Genomic_DNA"/>
</dbReference>
<comment type="caution">
    <text evidence="1">The sequence shown here is derived from an EMBL/GenBank/DDBJ whole genome shotgun (WGS) entry which is preliminary data.</text>
</comment>
<sequence>MDEREPDDARAPGRISRLAGIGRRALAALGRALVRAFARGSEEDLAYTPKVIPTYAPIDDQVDDGVLIASSGVRLAVKNILIIRALRDSKDFDLDWYLDATRHEFQLMADEKLRDADRIAESSVSAAQRLGRPTRFDDFRTHDVQHLDVREQIARSLGERLRAASADDEFIRGQVALAQEAAADELSRAITGRIIVQNVGDADYAEHREARLQLLEADLALLSLQQRGL</sequence>
<dbReference type="AlphaFoldDB" id="A0A4S4FTK9"/>
<protein>
    <recommendedName>
        <fullName evidence="3">Asparagine synthase</fullName>
    </recommendedName>
</protein>
<keyword evidence="2" id="KW-1185">Reference proteome</keyword>
<proteinExistence type="predicted"/>
<accession>A0A4S4FTK9</accession>
<evidence type="ECO:0000313" key="1">
    <source>
        <dbReference type="EMBL" id="THG32916.1"/>
    </source>
</evidence>
<dbReference type="OrthoDB" id="5118185at2"/>